<proteinExistence type="predicted"/>
<feature type="domain" description="Response regulatory" evidence="2">
    <location>
        <begin position="1"/>
        <end position="67"/>
    </location>
</feature>
<reference evidence="3" key="1">
    <citation type="submission" date="2021-01" db="EMBL/GenBank/DDBJ databases">
        <title>Whole genome shotgun sequence of Actinocatenispora rupis NBRC 107355.</title>
        <authorList>
            <person name="Komaki H."/>
            <person name="Tamura T."/>
        </authorList>
    </citation>
    <scope>NUCLEOTIDE SEQUENCE</scope>
    <source>
        <strain evidence="3">NBRC 107355</strain>
    </source>
</reference>
<dbReference type="Proteomes" id="UP000612808">
    <property type="component" value="Unassembled WGS sequence"/>
</dbReference>
<evidence type="ECO:0000259" key="2">
    <source>
        <dbReference type="PROSITE" id="PS50110"/>
    </source>
</evidence>
<dbReference type="PROSITE" id="PS50110">
    <property type="entry name" value="RESPONSE_REGULATORY"/>
    <property type="match status" value="1"/>
</dbReference>
<dbReference type="AlphaFoldDB" id="A0A8J3J4R3"/>
<gene>
    <name evidence="3" type="ORF">Aru02nite_50270</name>
</gene>
<dbReference type="InterPro" id="IPR001789">
    <property type="entry name" value="Sig_transdc_resp-reg_receiver"/>
</dbReference>
<keyword evidence="4" id="KW-1185">Reference proteome</keyword>
<sequence length="67" mass="7204">MDLRMPVRDEVGATERILAQRPATGTVVLATFDDDDRLYPALTADAVLFLAKDLVPADRSPPNAGPP</sequence>
<feature type="modified residue" description="4-aspartylphosphate" evidence="1">
    <location>
        <position position="2"/>
    </location>
</feature>
<comment type="caution">
    <text evidence="3">The sequence shown here is derived from an EMBL/GenBank/DDBJ whole genome shotgun (WGS) entry which is preliminary data.</text>
</comment>
<dbReference type="SUPFAM" id="SSF52172">
    <property type="entry name" value="CheY-like"/>
    <property type="match status" value="1"/>
</dbReference>
<name>A0A8J3J4R3_9ACTN</name>
<dbReference type="Gene3D" id="3.40.50.2300">
    <property type="match status" value="1"/>
</dbReference>
<evidence type="ECO:0000256" key="1">
    <source>
        <dbReference type="PROSITE-ProRule" id="PRU00169"/>
    </source>
</evidence>
<protein>
    <recommendedName>
        <fullName evidence="2">Response regulatory domain-containing protein</fullName>
    </recommendedName>
</protein>
<organism evidence="3 4">
    <name type="scientific">Actinocatenispora rupis</name>
    <dbReference type="NCBI Taxonomy" id="519421"/>
    <lineage>
        <taxon>Bacteria</taxon>
        <taxon>Bacillati</taxon>
        <taxon>Actinomycetota</taxon>
        <taxon>Actinomycetes</taxon>
        <taxon>Micromonosporales</taxon>
        <taxon>Micromonosporaceae</taxon>
        <taxon>Actinocatenispora</taxon>
    </lineage>
</organism>
<evidence type="ECO:0000313" key="3">
    <source>
        <dbReference type="EMBL" id="GID14138.1"/>
    </source>
</evidence>
<dbReference type="EMBL" id="BOMB01000029">
    <property type="protein sequence ID" value="GID14138.1"/>
    <property type="molecule type" value="Genomic_DNA"/>
</dbReference>
<dbReference type="GO" id="GO:0000160">
    <property type="term" value="P:phosphorelay signal transduction system"/>
    <property type="evidence" value="ECO:0007669"/>
    <property type="project" value="InterPro"/>
</dbReference>
<accession>A0A8J3J4R3</accession>
<evidence type="ECO:0000313" key="4">
    <source>
        <dbReference type="Proteomes" id="UP000612808"/>
    </source>
</evidence>
<keyword evidence="1" id="KW-0597">Phosphoprotein</keyword>
<dbReference type="InterPro" id="IPR011006">
    <property type="entry name" value="CheY-like_superfamily"/>
</dbReference>